<keyword evidence="5" id="KW-1185">Reference proteome</keyword>
<evidence type="ECO:0000256" key="1">
    <source>
        <dbReference type="SAM" id="Coils"/>
    </source>
</evidence>
<accession>E4SEP9</accession>
<evidence type="ECO:0008006" key="6">
    <source>
        <dbReference type="Google" id="ProtNLM"/>
    </source>
</evidence>
<feature type="domain" description="Rad50/SbcC-type AAA" evidence="3">
    <location>
        <begin position="12"/>
        <end position="254"/>
    </location>
</feature>
<dbReference type="InterPro" id="IPR038729">
    <property type="entry name" value="Rad50/SbcC_AAA"/>
</dbReference>
<dbReference type="InterPro" id="IPR027417">
    <property type="entry name" value="P-loop_NTPase"/>
</dbReference>
<dbReference type="GO" id="GO:0016887">
    <property type="term" value="F:ATP hydrolysis activity"/>
    <property type="evidence" value="ECO:0007669"/>
    <property type="project" value="InterPro"/>
</dbReference>
<feature type="coiled-coil region" evidence="1">
    <location>
        <begin position="195"/>
        <end position="260"/>
    </location>
</feature>
<dbReference type="GO" id="GO:0006302">
    <property type="term" value="P:double-strand break repair"/>
    <property type="evidence" value="ECO:0007669"/>
    <property type="project" value="InterPro"/>
</dbReference>
<dbReference type="Pfam" id="PF10088">
    <property type="entry name" value="DUF2326"/>
    <property type="match status" value="1"/>
</dbReference>
<feature type="domain" description="DUF2326" evidence="2">
    <location>
        <begin position="455"/>
        <end position="590"/>
    </location>
</feature>
<name>E4SEP9_CALK2</name>
<dbReference type="KEGG" id="ckn:Calkro_0642"/>
<dbReference type="Gene3D" id="3.40.50.300">
    <property type="entry name" value="P-loop containing nucleotide triphosphate hydrolases"/>
    <property type="match status" value="2"/>
</dbReference>
<evidence type="ECO:0000259" key="3">
    <source>
        <dbReference type="Pfam" id="PF13476"/>
    </source>
</evidence>
<proteinExistence type="predicted"/>
<reference evidence="4 5" key="2">
    <citation type="journal article" date="2011" name="J. Bacteriol.">
        <title>Complete genome sequences for the anaerobic, extremely thermophilic plant biomass-degrading bacteria Caldicellulosiruptor hydrothermalis, Caldicellulosiruptor kristjanssonii, Caldicellulosiruptor kronotskyensis, Caldicellulosiruptor owensenis, and Caldicellulosiruptor lactoaceticus.</title>
        <authorList>
            <person name="Blumer-Schuette S.E."/>
            <person name="Ozdemir I."/>
            <person name="Mistry D."/>
            <person name="Lucas S."/>
            <person name="Lapidus A."/>
            <person name="Cheng J.F."/>
            <person name="Goodwin L.A."/>
            <person name="Pitluck S."/>
            <person name="Land M.L."/>
            <person name="Hauser L.J."/>
            <person name="Woyke T."/>
            <person name="Mikhailova N."/>
            <person name="Pati A."/>
            <person name="Kyrpides N.C."/>
            <person name="Ivanova N."/>
            <person name="Detter J.C."/>
            <person name="Walston-Davenport K."/>
            <person name="Han S."/>
            <person name="Adams M.W."/>
            <person name="Kelly R.M."/>
        </authorList>
    </citation>
    <scope>NUCLEOTIDE SEQUENCE [LARGE SCALE GENOMIC DNA]</scope>
    <source>
        <strain evidence="5">DSM 18902 / VKM B-2412 / 2002</strain>
    </source>
</reference>
<feature type="coiled-coil region" evidence="1">
    <location>
        <begin position="343"/>
        <end position="431"/>
    </location>
</feature>
<evidence type="ECO:0000313" key="4">
    <source>
        <dbReference type="EMBL" id="ADQ45536.1"/>
    </source>
</evidence>
<organism evidence="4 5">
    <name type="scientific">Caldicellulosiruptor kronotskyensis (strain DSM 18902 / VKM B-2412 / 2002)</name>
    <dbReference type="NCBI Taxonomy" id="632348"/>
    <lineage>
        <taxon>Bacteria</taxon>
        <taxon>Bacillati</taxon>
        <taxon>Bacillota</taxon>
        <taxon>Bacillota incertae sedis</taxon>
        <taxon>Caldicellulosiruptorales</taxon>
        <taxon>Caldicellulosiruptoraceae</taxon>
        <taxon>Caldicellulosiruptor</taxon>
    </lineage>
</organism>
<dbReference type="InterPro" id="IPR018760">
    <property type="entry name" value="DUF2326"/>
</dbReference>
<dbReference type="Proteomes" id="UP000006835">
    <property type="component" value="Chromosome"/>
</dbReference>
<dbReference type="RefSeq" id="WP_013429685.1">
    <property type="nucleotide sequence ID" value="NC_014720.1"/>
</dbReference>
<gene>
    <name evidence="4" type="ordered locus">Calkro_0642</name>
</gene>
<dbReference type="HOGENOM" id="CLU_033310_0_0_9"/>
<reference key="1">
    <citation type="submission" date="2010-11" db="EMBL/GenBank/DDBJ databases">
        <title>Complete sequence of Caldicellulosiruptor kronotskyensis 2002.</title>
        <authorList>
            <consortium name="US DOE Joint Genome Institute"/>
            <person name="Lucas S."/>
            <person name="Copeland A."/>
            <person name="Lapidus A."/>
            <person name="Cheng J.-F."/>
            <person name="Bruce D."/>
            <person name="Goodwin L."/>
            <person name="Pitluck S."/>
            <person name="Davenport K."/>
            <person name="Detter J.C."/>
            <person name="Han C."/>
            <person name="Tapia R."/>
            <person name="Land M."/>
            <person name="Hauser L."/>
            <person name="Jeffries C."/>
            <person name="Kyrpides N."/>
            <person name="Ivanova N."/>
            <person name="Mikhailova N."/>
            <person name="Blumer-Schuette S.E."/>
            <person name="Kelly R.M."/>
            <person name="Woyke T."/>
        </authorList>
    </citation>
    <scope>NUCLEOTIDE SEQUENCE</scope>
    <source>
        <strain>2002</strain>
    </source>
</reference>
<keyword evidence="1" id="KW-0175">Coiled coil</keyword>
<dbReference type="AlphaFoldDB" id="E4SEP9"/>
<dbReference type="Pfam" id="PF13476">
    <property type="entry name" value="AAA_23"/>
    <property type="match status" value="1"/>
</dbReference>
<dbReference type="EMBL" id="CP002330">
    <property type="protein sequence ID" value="ADQ45536.1"/>
    <property type="molecule type" value="Genomic_DNA"/>
</dbReference>
<evidence type="ECO:0000313" key="5">
    <source>
        <dbReference type="Proteomes" id="UP000006835"/>
    </source>
</evidence>
<sequence>MIKAIRSDKSSFKNIEFQKGFNVILAERTKEASNKDSRNGLGKTTLIEIIHFCLGGNLNSLNTLKSKELKDWTFIMDLTLRKKDYVVARKTSDPSKVILKGDFNDWPIKPNYDSKKNEFIMNVKDWVKVLGYLMFDIPFEINNEKKYKLSFRSLISYFVRHGKGAYLSPFKHFEQQKEFDIQIHQAFLLGLNWEYARELQLLKDEKKNIDSLRRMAEEGFLVEYFGEKGSLDKGLLEAELVNLTSELEELNNQLRTFRVHPQYYVIQGECDKITSEIHSLRDKRHLLISLKKRYEDSIEEEKDVSIDHIKNVYEECGILLKEYVVKKIEEVLEFHKKITANRKEYLYSEIERLDKEINKIEKEIEKKSEQRAELMKILETHGALEEFAKLQQRASVLSQRIEEIKSRIEYINEFENKISQWKIKKEELLNKMRQDFKERELKRREIITYFNKNIEYLYEEPGLLGIEVSDDGYRFKIEMKRAKSQGISNMQIFCYDLALMQLRSIYEDMPGFLIHDSIIFDGVDERQKARALELAYKESIERGFQYICTLNSDMIPINEFSSEMQQKFKSSIRAIFTDSTDDGGLLGVRF</sequence>
<protein>
    <recommendedName>
        <fullName evidence="6">DUF2326 domain-containing protein</fullName>
    </recommendedName>
</protein>
<dbReference type="PATRIC" id="fig|632348.3.peg.684"/>
<evidence type="ECO:0000259" key="2">
    <source>
        <dbReference type="Pfam" id="PF10088"/>
    </source>
</evidence>
<dbReference type="OrthoDB" id="5140926at2"/>